<keyword evidence="2" id="KW-1185">Reference proteome</keyword>
<dbReference type="Pfam" id="PF05380">
    <property type="entry name" value="Peptidase_A17"/>
    <property type="match status" value="1"/>
</dbReference>
<dbReference type="PANTHER" id="PTHR47331">
    <property type="entry name" value="PHD-TYPE DOMAIN-CONTAINING PROTEIN"/>
    <property type="match status" value="1"/>
</dbReference>
<reference evidence="3" key="1">
    <citation type="submission" date="2016-06" db="UniProtKB">
        <authorList>
            <consortium name="WormBaseParasite"/>
        </authorList>
    </citation>
    <scope>IDENTIFICATION</scope>
</reference>
<dbReference type="Proteomes" id="UP000271087">
    <property type="component" value="Unassembled WGS sequence"/>
</dbReference>
<protein>
    <submittedName>
        <fullName evidence="3">RNase H domain-containing protein</fullName>
    </submittedName>
</protein>
<dbReference type="STRING" id="42157.A0A182EYW0"/>
<evidence type="ECO:0000313" key="1">
    <source>
        <dbReference type="EMBL" id="VDN01433.1"/>
    </source>
</evidence>
<dbReference type="EMBL" id="UYRW01014925">
    <property type="protein sequence ID" value="VDN01433.1"/>
    <property type="molecule type" value="Genomic_DNA"/>
</dbReference>
<accession>A0A182EYW0</accession>
<name>A0A182EYW0_ONCOC</name>
<gene>
    <name evidence="1" type="ORF">NOO_LOCUS13369</name>
</gene>
<evidence type="ECO:0000313" key="3">
    <source>
        <dbReference type="WBParaSite" id="nOo.2.0.1.t13369-RA"/>
    </source>
</evidence>
<organism evidence="3">
    <name type="scientific">Onchocerca ochengi</name>
    <name type="common">Filarial nematode worm</name>
    <dbReference type="NCBI Taxonomy" id="42157"/>
    <lineage>
        <taxon>Eukaryota</taxon>
        <taxon>Metazoa</taxon>
        <taxon>Ecdysozoa</taxon>
        <taxon>Nematoda</taxon>
        <taxon>Chromadorea</taxon>
        <taxon>Rhabditida</taxon>
        <taxon>Spirurina</taxon>
        <taxon>Spiruromorpha</taxon>
        <taxon>Filarioidea</taxon>
        <taxon>Onchocercidae</taxon>
        <taxon>Onchocerca</taxon>
    </lineage>
</organism>
<evidence type="ECO:0000313" key="2">
    <source>
        <dbReference type="Proteomes" id="UP000271087"/>
    </source>
</evidence>
<proteinExistence type="predicted"/>
<dbReference type="AlphaFoldDB" id="A0A182EYW0"/>
<dbReference type="InterPro" id="IPR008042">
    <property type="entry name" value="Retrotrans_Pao"/>
</dbReference>
<dbReference type="WBParaSite" id="nOo.2.0.1.t13369-RA">
    <property type="protein sequence ID" value="nOo.2.0.1.t13369-RA"/>
    <property type="gene ID" value="nOo.2.0.1.g13369"/>
</dbReference>
<dbReference type="OrthoDB" id="5872779at2759"/>
<sequence>MPRSELLAIIIGIRAAQFVLKQLDLEPVQVTLWSDSKCALHWVRNHSRLQLTFIQNQVEEIRNANSSFRYIPSDFNPANIATRGLLLSKLGNYQQWWKGSKRLAGDERDWPLWEFNFKENDEEVNVVAKARQSTIARGSLRLLGVSRF</sequence>
<reference evidence="1 2" key="2">
    <citation type="submission" date="2018-08" db="EMBL/GenBank/DDBJ databases">
        <authorList>
            <person name="Laetsch R D."/>
            <person name="Stevens L."/>
            <person name="Kumar S."/>
            <person name="Blaxter L. M."/>
        </authorList>
    </citation>
    <scope>NUCLEOTIDE SEQUENCE [LARGE SCALE GENOMIC DNA]</scope>
</reference>